<dbReference type="EMBL" id="JXTB01000368">
    <property type="protein sequence ID" value="PON43565.1"/>
    <property type="molecule type" value="Genomic_DNA"/>
</dbReference>
<feature type="compositionally biased region" description="Polar residues" evidence="1">
    <location>
        <begin position="511"/>
        <end position="533"/>
    </location>
</feature>
<feature type="compositionally biased region" description="Basic and acidic residues" evidence="1">
    <location>
        <begin position="1258"/>
        <end position="1271"/>
    </location>
</feature>
<feature type="region of interest" description="Disordered" evidence="1">
    <location>
        <begin position="649"/>
        <end position="725"/>
    </location>
</feature>
<proteinExistence type="predicted"/>
<evidence type="ECO:0000313" key="3">
    <source>
        <dbReference type="Proteomes" id="UP000237105"/>
    </source>
</evidence>
<feature type="compositionally biased region" description="Polar residues" evidence="1">
    <location>
        <begin position="482"/>
        <end position="499"/>
    </location>
</feature>
<feature type="region of interest" description="Disordered" evidence="1">
    <location>
        <begin position="480"/>
        <end position="602"/>
    </location>
</feature>
<feature type="compositionally biased region" description="Polar residues" evidence="1">
    <location>
        <begin position="373"/>
        <end position="390"/>
    </location>
</feature>
<feature type="compositionally biased region" description="Polar residues" evidence="1">
    <location>
        <begin position="150"/>
        <end position="174"/>
    </location>
</feature>
<feature type="compositionally biased region" description="Basic and acidic residues" evidence="1">
    <location>
        <begin position="948"/>
        <end position="962"/>
    </location>
</feature>
<feature type="compositionally biased region" description="Polar residues" evidence="1">
    <location>
        <begin position="963"/>
        <end position="973"/>
    </location>
</feature>
<feature type="compositionally biased region" description="Polar residues" evidence="1">
    <location>
        <begin position="906"/>
        <end position="916"/>
    </location>
</feature>
<protein>
    <submittedName>
        <fullName evidence="2">Uncharacterized protein</fullName>
    </submittedName>
</protein>
<feature type="compositionally biased region" description="Basic and acidic residues" evidence="1">
    <location>
        <begin position="185"/>
        <end position="203"/>
    </location>
</feature>
<feature type="region of interest" description="Disordered" evidence="1">
    <location>
        <begin position="871"/>
        <end position="983"/>
    </location>
</feature>
<keyword evidence="3" id="KW-1185">Reference proteome</keyword>
<feature type="compositionally biased region" description="Polar residues" evidence="1">
    <location>
        <begin position="326"/>
        <end position="340"/>
    </location>
</feature>
<feature type="region of interest" description="Disordered" evidence="1">
    <location>
        <begin position="232"/>
        <end position="264"/>
    </location>
</feature>
<feature type="compositionally biased region" description="Polar residues" evidence="1">
    <location>
        <begin position="935"/>
        <end position="947"/>
    </location>
</feature>
<feature type="region of interest" description="Disordered" evidence="1">
    <location>
        <begin position="284"/>
        <end position="401"/>
    </location>
</feature>
<reference evidence="3" key="1">
    <citation type="submission" date="2016-06" db="EMBL/GenBank/DDBJ databases">
        <title>Parallel loss of symbiosis genes in relatives of nitrogen-fixing non-legume Parasponia.</title>
        <authorList>
            <person name="Van Velzen R."/>
            <person name="Holmer R."/>
            <person name="Bu F."/>
            <person name="Rutten L."/>
            <person name="Van Zeijl A."/>
            <person name="Liu W."/>
            <person name="Santuari L."/>
            <person name="Cao Q."/>
            <person name="Sharma T."/>
            <person name="Shen D."/>
            <person name="Roswanjaya Y."/>
            <person name="Wardhani T."/>
            <person name="Kalhor M.S."/>
            <person name="Jansen J."/>
            <person name="Van den Hoogen J."/>
            <person name="Gungor B."/>
            <person name="Hartog M."/>
            <person name="Hontelez J."/>
            <person name="Verver J."/>
            <person name="Yang W.-C."/>
            <person name="Schijlen E."/>
            <person name="Repin R."/>
            <person name="Schilthuizen M."/>
            <person name="Schranz E."/>
            <person name="Heidstra R."/>
            <person name="Miyata K."/>
            <person name="Fedorova E."/>
            <person name="Kohlen W."/>
            <person name="Bisseling T."/>
            <person name="Smit S."/>
            <person name="Geurts R."/>
        </authorList>
    </citation>
    <scope>NUCLEOTIDE SEQUENCE [LARGE SCALE GENOMIC DNA]</scope>
    <source>
        <strain evidence="3">cv. WU1-14</strain>
    </source>
</reference>
<dbReference type="OrthoDB" id="767933at2759"/>
<comment type="caution">
    <text evidence="2">The sequence shown here is derived from an EMBL/GenBank/DDBJ whole genome shotgun (WGS) entry which is preliminary data.</text>
</comment>
<feature type="region of interest" description="Disordered" evidence="1">
    <location>
        <begin position="1241"/>
        <end position="1288"/>
    </location>
</feature>
<feature type="compositionally biased region" description="Basic and acidic residues" evidence="1">
    <location>
        <begin position="1088"/>
        <end position="1100"/>
    </location>
</feature>
<dbReference type="PANTHER" id="PTHR31008">
    <property type="entry name" value="COP1-INTERACTING PROTEIN-RELATED"/>
    <property type="match status" value="1"/>
</dbReference>
<feature type="compositionally biased region" description="Polar residues" evidence="1">
    <location>
        <begin position="1101"/>
        <end position="1117"/>
    </location>
</feature>
<feature type="compositionally biased region" description="Basic and acidic residues" evidence="1">
    <location>
        <begin position="573"/>
        <end position="598"/>
    </location>
</feature>
<dbReference type="PANTHER" id="PTHR31008:SF15">
    <property type="entry name" value="GPI-ANCHORED ADHESIN-LIKE PROTEIN"/>
    <property type="match status" value="1"/>
</dbReference>
<feature type="compositionally biased region" description="Acidic residues" evidence="1">
    <location>
        <begin position="1047"/>
        <end position="1083"/>
    </location>
</feature>
<feature type="compositionally biased region" description="Polar residues" evidence="1">
    <location>
        <begin position="204"/>
        <end position="214"/>
    </location>
</feature>
<sequence length="1342" mass="147832">MGLSTVLEGGKADSWDFCLLVGSLSLGSDVMPLRELLRAIDVRLAAVRQDLTIAYTRASAAGFNPDTISDLQVFSDRFGAHRLNEACSKFKSLFQRRPDLINHWKPDIDDRALRSSSGSDMSIEDPTEDSSESHQRPHLQPQNKREKQLDSSQAHLDQSRHSTCQQPKSLTTSLPAIRNNVNGKNEVKEETHEPSEKEKKEEAQTGSTSSSTPAGQHVRRLSVQDRINLFENKQKEQTSSSSGGKPVVGKPELRRLSSDASSVPVGVEKAVLRRWSGTSDMSIDLSAEKKDTESPLCTPSSASSVSHAKSNDIILGGSEGKDQKGLSDSTPSSKAETRSGSVRVGDGGLKDQAEWQTQVVVSSGKEEESGSKAWNNQKDQALSQSQSKYSNSREEQVVNDQKFSLDKLKNSLNTEDRSGVFKDQAGFTTQSRGFSDRVEISGVRNQAVRAQTGSLASNAGDVSSDGGFVNKVEDSELFDQPVIQSRSRNIPSHSRSLSGQFEFGGGLNPKEASSTQPKWVESDQPTLQPQWRSITGLERDEVDLTSSGKQQLKPEDSGGQKMKFQKQVSSNHEQIKKSHVRRDESSLTNEDSKLDSKFKKVSVNQESIATMSKLPAEQVQRVRQTKGNQELNDELKIKANELEKLFAEHKLRVPGDQSSSARKNKPADMPVEGGVSSQYKKLAPEDGSPSQLPEKSMVIESASGSSTIADFTTPPRKLVDKQDSGDTLRQNFSELSFSDDSRGKFYEKYMQKRNAKLKEEWGSKGAEKEAKLKAMQESLEQSRAELKVKFSGSADRQDSVSTARRRAEKLRSFNLSSSIKRQQSVDSIPSEEDEELSEFQGQKFYGQDRFFSEASSGYGASRLTQNKKLLPSRYVSSSTPRTMAVPAPRSAPKLSTSNSGRRRTQSENPLAQSVPNFSDFRKENTKPCSGASKPVTRSQVRSYARSRSTIEETPNVKEDKPRQSQSLRKSSANPVEFKDLSPLNSEGVVLTPLKFDKEQTEHSLYEKYQKSMVTKPFLRKGNGIGPGSGANIAKMKASLASEALENEGFDELGSEADEYVDIAKEEEEEEEEDVETTEVDDSANMDNGKVRLSQESDKSGNSESDNGDLTRSLSQVDPASVAELPAAMPSAFHVVGSLQDSPGESPVSWNSRIHHPFSYPHETSDIDASVDSPIGSPASWNFHGLAQTEADAARMRKKWGSAQKPILASNSSHNQSRKDMTKGFKRLLNFRRKNRGTESLVDWISATTSEGDDDTEDGRDPANRSSEDLRKSRMGFFQGPSDDSFNESEFNEQVQSLQSSIPAPPVNFRLSDVHMSGSSLKAPRSFFSLSTFRSKGGESKPR</sequence>
<feature type="region of interest" description="Disordered" evidence="1">
    <location>
        <begin position="818"/>
        <end position="841"/>
    </location>
</feature>
<feature type="compositionally biased region" description="Polar residues" evidence="1">
    <location>
        <begin position="818"/>
        <end position="827"/>
    </location>
</feature>
<dbReference type="STRING" id="3476.A0A2P5B459"/>
<dbReference type="Proteomes" id="UP000237105">
    <property type="component" value="Unassembled WGS sequence"/>
</dbReference>
<feature type="region of interest" description="Disordered" evidence="1">
    <location>
        <begin position="110"/>
        <end position="219"/>
    </location>
</feature>
<organism evidence="2 3">
    <name type="scientific">Parasponia andersonii</name>
    <name type="common">Sponia andersonii</name>
    <dbReference type="NCBI Taxonomy" id="3476"/>
    <lineage>
        <taxon>Eukaryota</taxon>
        <taxon>Viridiplantae</taxon>
        <taxon>Streptophyta</taxon>
        <taxon>Embryophyta</taxon>
        <taxon>Tracheophyta</taxon>
        <taxon>Spermatophyta</taxon>
        <taxon>Magnoliopsida</taxon>
        <taxon>eudicotyledons</taxon>
        <taxon>Gunneridae</taxon>
        <taxon>Pentapetalae</taxon>
        <taxon>rosids</taxon>
        <taxon>fabids</taxon>
        <taxon>Rosales</taxon>
        <taxon>Cannabaceae</taxon>
        <taxon>Parasponia</taxon>
    </lineage>
</organism>
<feature type="compositionally biased region" description="Low complexity" evidence="1">
    <location>
        <begin position="239"/>
        <end position="250"/>
    </location>
</feature>
<evidence type="ECO:0000256" key="1">
    <source>
        <dbReference type="SAM" id="MobiDB-lite"/>
    </source>
</evidence>
<evidence type="ECO:0000313" key="2">
    <source>
        <dbReference type="EMBL" id="PON43565.1"/>
    </source>
</evidence>
<feature type="region of interest" description="Disordered" evidence="1">
    <location>
        <begin position="1047"/>
        <end position="1124"/>
    </location>
</feature>
<name>A0A2P5B459_PARAD</name>
<gene>
    <name evidence="2" type="ORF">PanWU01x14_272560</name>
</gene>
<accession>A0A2P5B459</accession>